<evidence type="ECO:0000313" key="2">
    <source>
        <dbReference type="EMBL" id="BBO77948.1"/>
    </source>
</evidence>
<dbReference type="PANTHER" id="PTHR43245">
    <property type="entry name" value="BIFUNCTIONAL POLYMYXIN RESISTANCE PROTEIN ARNA"/>
    <property type="match status" value="1"/>
</dbReference>
<proteinExistence type="predicted"/>
<evidence type="ECO:0000259" key="1">
    <source>
        <dbReference type="Pfam" id="PF01370"/>
    </source>
</evidence>
<feature type="domain" description="NAD-dependent epimerase/dehydratase" evidence="1">
    <location>
        <begin position="4"/>
        <end position="225"/>
    </location>
</feature>
<dbReference type="Pfam" id="PF01370">
    <property type="entry name" value="Epimerase"/>
    <property type="match status" value="1"/>
</dbReference>
<name>A0A5K7ZA73_9BACT</name>
<dbReference type="PANTHER" id="PTHR43245:SF52">
    <property type="entry name" value="NAD-DEPENDENT EPIMERASE_DEHYDRATASE"/>
    <property type="match status" value="1"/>
</dbReference>
<keyword evidence="3" id="KW-1185">Reference proteome</keyword>
<dbReference type="AlphaFoldDB" id="A0A5K7ZA73"/>
<dbReference type="InterPro" id="IPR036291">
    <property type="entry name" value="NAD(P)-bd_dom_sf"/>
</dbReference>
<dbReference type="CDD" id="cd05240">
    <property type="entry name" value="UDP_G4E_3_SDR_e"/>
    <property type="match status" value="1"/>
</dbReference>
<dbReference type="RefSeq" id="WP_170302476.1">
    <property type="nucleotide sequence ID" value="NZ_AP021875.1"/>
</dbReference>
<organism evidence="2 3">
    <name type="scientific">Desulfosarcina widdelii</name>
    <dbReference type="NCBI Taxonomy" id="947919"/>
    <lineage>
        <taxon>Bacteria</taxon>
        <taxon>Pseudomonadati</taxon>
        <taxon>Thermodesulfobacteriota</taxon>
        <taxon>Desulfobacteria</taxon>
        <taxon>Desulfobacterales</taxon>
        <taxon>Desulfosarcinaceae</taxon>
        <taxon>Desulfosarcina</taxon>
    </lineage>
</organism>
<dbReference type="Gene3D" id="3.40.50.720">
    <property type="entry name" value="NAD(P)-binding Rossmann-like Domain"/>
    <property type="match status" value="1"/>
</dbReference>
<dbReference type="Proteomes" id="UP000427769">
    <property type="component" value="Chromosome"/>
</dbReference>
<evidence type="ECO:0000313" key="3">
    <source>
        <dbReference type="Proteomes" id="UP000427769"/>
    </source>
</evidence>
<gene>
    <name evidence="2" type="ORF">DSCW_53650</name>
</gene>
<dbReference type="SUPFAM" id="SSF51735">
    <property type="entry name" value="NAD(P)-binding Rossmann-fold domains"/>
    <property type="match status" value="1"/>
</dbReference>
<protein>
    <recommendedName>
        <fullName evidence="1">NAD-dependent epimerase/dehydratase domain-containing protein</fullName>
    </recommendedName>
</protein>
<accession>A0A5K7ZA73</accession>
<sequence>MKNILITGVSGYIGTNLARALLADDYTANVVGTDLKQPSLNDDRLIFYRHDVRDPMDRIMADHAIDTVVHAAYVLPPLHDTALMESINVEGTRNVLEASARAGVRHLLITSSATAYGFHPDNPIPLTEKDPLRGNADFTYAKNKREIEGITRRFAEAHPQMGVTVLRPCFVVGPHMNNPLADHLKKPLVVLPRETMPLQFVHETDLKQVILHCLTGQATGIFNIAGSGTLTVAEMVAMLGNRPVWVPSRLLYPLNQIAWTLHLHGLTRFPSPALGLFRYSWVADPQKFIRQTGFEYRYDSRQAFADFARQAR</sequence>
<dbReference type="KEGG" id="dwd:DSCW_53650"/>
<dbReference type="EMBL" id="AP021875">
    <property type="protein sequence ID" value="BBO77948.1"/>
    <property type="molecule type" value="Genomic_DNA"/>
</dbReference>
<dbReference type="InterPro" id="IPR001509">
    <property type="entry name" value="Epimerase_deHydtase"/>
</dbReference>
<dbReference type="InterPro" id="IPR050177">
    <property type="entry name" value="Lipid_A_modif_metabolic_enz"/>
</dbReference>
<reference evidence="2 3" key="1">
    <citation type="submission" date="2019-11" db="EMBL/GenBank/DDBJ databases">
        <title>Comparative genomics of hydrocarbon-degrading Desulfosarcina strains.</title>
        <authorList>
            <person name="Watanabe M."/>
            <person name="Kojima H."/>
            <person name="Fukui M."/>
        </authorList>
    </citation>
    <scope>NUCLEOTIDE SEQUENCE [LARGE SCALE GENOMIC DNA]</scope>
    <source>
        <strain evidence="2 3">PP31</strain>
    </source>
</reference>